<reference evidence="1 2" key="1">
    <citation type="submission" date="2016-04" db="EMBL/GenBank/DDBJ databases">
        <title>Complete genome seqeunce of Leptospira alstonii serovar Room22.</title>
        <authorList>
            <person name="Nally J.E."/>
            <person name="Bayles D.O."/>
            <person name="Hurley D."/>
            <person name="Fanning S."/>
            <person name="McMahon B.J."/>
            <person name="Arent Z."/>
        </authorList>
    </citation>
    <scope>NUCLEOTIDE SEQUENCE [LARGE SCALE GENOMIC DNA]</scope>
    <source>
        <strain evidence="1 2">GWTS #1</strain>
    </source>
</reference>
<dbReference type="AlphaFoldDB" id="A0A1D7V1V1"/>
<dbReference type="KEGG" id="laj:A0128_00270"/>
<accession>A0A1D7V1V1</accession>
<organism evidence="1 2">
    <name type="scientific">Leptospira tipperaryensis</name>
    <dbReference type="NCBI Taxonomy" id="2564040"/>
    <lineage>
        <taxon>Bacteria</taxon>
        <taxon>Pseudomonadati</taxon>
        <taxon>Spirochaetota</taxon>
        <taxon>Spirochaetia</taxon>
        <taxon>Leptospirales</taxon>
        <taxon>Leptospiraceae</taxon>
        <taxon>Leptospira</taxon>
    </lineage>
</organism>
<protein>
    <submittedName>
        <fullName evidence="1">Uncharacterized protein</fullName>
    </submittedName>
</protein>
<keyword evidence="2" id="KW-1185">Reference proteome</keyword>
<dbReference type="OrthoDB" id="332279at2"/>
<proteinExistence type="predicted"/>
<name>A0A1D7V1V1_9LEPT</name>
<gene>
    <name evidence="1" type="ORF">A0128_00270</name>
</gene>
<sequence length="85" mass="9461">MKKKILSSLISLILLIGIWDCNLLVSSEQVCAKDMKEFDNCFPTLLLVYPGCVDPSLNTCGIAIVEVAKDICRSKMKNDSCRAHR</sequence>
<evidence type="ECO:0000313" key="2">
    <source>
        <dbReference type="Proteomes" id="UP000094197"/>
    </source>
</evidence>
<dbReference type="EMBL" id="CP015217">
    <property type="protein sequence ID" value="AOP35809.1"/>
    <property type="molecule type" value="Genomic_DNA"/>
</dbReference>
<dbReference type="Proteomes" id="UP000094197">
    <property type="component" value="Chromosome 1"/>
</dbReference>
<evidence type="ECO:0000313" key="1">
    <source>
        <dbReference type="EMBL" id="AOP35809.1"/>
    </source>
</evidence>